<protein>
    <submittedName>
        <fullName evidence="9">Putative Error-prone repair protein UmuD</fullName>
    </submittedName>
</protein>
<dbReference type="Gene3D" id="2.10.109.10">
    <property type="entry name" value="Umud Fragment, subunit A"/>
    <property type="match status" value="1"/>
</dbReference>
<keyword evidence="3 7" id="KW-0378">Hydrolase</keyword>
<dbReference type="Pfam" id="PF00717">
    <property type="entry name" value="Peptidase_S24"/>
    <property type="match status" value="1"/>
</dbReference>
<dbReference type="InterPro" id="IPR015927">
    <property type="entry name" value="Peptidase_S24_S26A/B/C"/>
</dbReference>
<reference evidence="9" key="1">
    <citation type="journal article" date="2013" name="Genome Announc.">
        <title>Complete Genome Sequence of pAP13, a Large Linear Plasmid of a Brevibacterium Strain Isolated from a Saline Lake at 4,200 Meters above Sea Level in Argentina.</title>
        <authorList>
            <person name="Dib J.R."/>
            <person name="Schuldes J."/>
            <person name="Thurmer A."/>
            <person name="Farias M.E."/>
            <person name="Daniel R."/>
            <person name="Meinhardt F."/>
        </authorList>
    </citation>
    <scope>NUCLEOTIDE SEQUENCE</scope>
    <source>
        <strain evidence="9">Ap13</strain>
        <plasmid evidence="9">pAP13</plasmid>
    </source>
</reference>
<evidence type="ECO:0000256" key="7">
    <source>
        <dbReference type="RuleBase" id="RU003991"/>
    </source>
</evidence>
<dbReference type="InterPro" id="IPR036286">
    <property type="entry name" value="LexA/Signal_pep-like_sf"/>
</dbReference>
<dbReference type="PANTHER" id="PTHR33516">
    <property type="entry name" value="LEXA REPRESSOR"/>
    <property type="match status" value="1"/>
</dbReference>
<dbReference type="InterPro" id="IPR006197">
    <property type="entry name" value="Peptidase_S24_LexA"/>
</dbReference>
<accession>U5NW41</accession>
<evidence type="ECO:0000313" key="9">
    <source>
        <dbReference type="EMBL" id="AGY35323.1"/>
    </source>
</evidence>
<dbReference type="GO" id="GO:0006281">
    <property type="term" value="P:DNA repair"/>
    <property type="evidence" value="ECO:0007669"/>
    <property type="project" value="UniProtKB-KW"/>
</dbReference>
<evidence type="ECO:0000256" key="1">
    <source>
        <dbReference type="ARBA" id="ARBA00007484"/>
    </source>
</evidence>
<sequence>MTLTVLPLRARTPLQLVYPLEAIRAGFPSPAQDYADSSIDLNEVLIADKTSTFIVRVAGDSMEGAGIFDGDEILVDRSLDPRSGDVVVAVIDGELTLKRLIVDARGAHLEAENSAYPPIYVAELSELTVWGVVTYGIRHVR</sequence>
<dbReference type="RefSeq" id="WP_023164760.1">
    <property type="nucleotide sequence ID" value="NC_022590.1"/>
</dbReference>
<evidence type="ECO:0000256" key="2">
    <source>
        <dbReference type="ARBA" id="ARBA00022763"/>
    </source>
</evidence>
<keyword evidence="4 7" id="KW-0068">Autocatalytic cleavage</keyword>
<feature type="domain" description="Peptidase S24/S26A/S26B/S26C" evidence="8">
    <location>
        <begin position="22"/>
        <end position="133"/>
    </location>
</feature>
<dbReference type="PANTHER" id="PTHR33516:SF2">
    <property type="entry name" value="LEXA REPRESSOR-RELATED"/>
    <property type="match status" value="1"/>
</dbReference>
<dbReference type="CDD" id="cd06529">
    <property type="entry name" value="S24_LexA-like"/>
    <property type="match status" value="1"/>
</dbReference>
<name>U5NW41_9MICO</name>
<dbReference type="InterPro" id="IPR039418">
    <property type="entry name" value="LexA-like"/>
</dbReference>
<keyword evidence="9" id="KW-0614">Plasmid</keyword>
<dbReference type="GO" id="GO:0003677">
    <property type="term" value="F:DNA binding"/>
    <property type="evidence" value="ECO:0007669"/>
    <property type="project" value="InterPro"/>
</dbReference>
<dbReference type="GO" id="GO:0006355">
    <property type="term" value="P:regulation of DNA-templated transcription"/>
    <property type="evidence" value="ECO:0007669"/>
    <property type="project" value="InterPro"/>
</dbReference>
<keyword evidence="6" id="KW-0742">SOS response</keyword>
<evidence type="ECO:0000256" key="5">
    <source>
        <dbReference type="ARBA" id="ARBA00023204"/>
    </source>
</evidence>
<dbReference type="InterPro" id="IPR050077">
    <property type="entry name" value="LexA_repressor"/>
</dbReference>
<dbReference type="AlphaFoldDB" id="U5NW41"/>
<dbReference type="SUPFAM" id="SSF51306">
    <property type="entry name" value="LexA/Signal peptidase"/>
    <property type="match status" value="1"/>
</dbReference>
<organism evidence="9">
    <name type="scientific">Brevibacterium sp. Ap13</name>
    <dbReference type="NCBI Taxonomy" id="1406197"/>
    <lineage>
        <taxon>Bacteria</taxon>
        <taxon>Bacillati</taxon>
        <taxon>Actinomycetota</taxon>
        <taxon>Actinomycetes</taxon>
        <taxon>Micrococcales</taxon>
        <taxon>Brevibacteriaceae</taxon>
        <taxon>Brevibacterium</taxon>
    </lineage>
</organism>
<evidence type="ECO:0000256" key="4">
    <source>
        <dbReference type="ARBA" id="ARBA00022813"/>
    </source>
</evidence>
<proteinExistence type="inferred from homology"/>
<dbReference type="NCBIfam" id="NF007621">
    <property type="entry name" value="PRK10276.1"/>
    <property type="match status" value="1"/>
</dbReference>
<keyword evidence="2" id="KW-0227">DNA damage</keyword>
<dbReference type="GO" id="GO:0016787">
    <property type="term" value="F:hydrolase activity"/>
    <property type="evidence" value="ECO:0007669"/>
    <property type="project" value="UniProtKB-KW"/>
</dbReference>
<dbReference type="GO" id="GO:0009432">
    <property type="term" value="P:SOS response"/>
    <property type="evidence" value="ECO:0007669"/>
    <property type="project" value="UniProtKB-KW"/>
</dbReference>
<gene>
    <name evidence="9" type="primary">umuD</name>
    <name evidence="9" type="ORF">AP13_p00140</name>
</gene>
<keyword evidence="5" id="KW-0234">DNA repair</keyword>
<evidence type="ECO:0000259" key="8">
    <source>
        <dbReference type="Pfam" id="PF00717"/>
    </source>
</evidence>
<dbReference type="PRINTS" id="PR00726">
    <property type="entry name" value="LEXASERPTASE"/>
</dbReference>
<geneLocation type="plasmid" evidence="9">
    <name>pAP13</name>
</geneLocation>
<comment type="similarity">
    <text evidence="1 7">Belongs to the peptidase S24 family.</text>
</comment>
<evidence type="ECO:0000256" key="6">
    <source>
        <dbReference type="ARBA" id="ARBA00023236"/>
    </source>
</evidence>
<evidence type="ECO:0000256" key="3">
    <source>
        <dbReference type="ARBA" id="ARBA00022801"/>
    </source>
</evidence>
<dbReference type="EMBL" id="KF577590">
    <property type="protein sequence ID" value="AGY35323.1"/>
    <property type="molecule type" value="Genomic_DNA"/>
</dbReference>